<gene>
    <name evidence="1" type="ORF">LBU54_02270</name>
</gene>
<comment type="caution">
    <text evidence="1">The sequence shown here is derived from an EMBL/GenBank/DDBJ whole genome shotgun (WGS) entry which is preliminary data.</text>
</comment>
<dbReference type="EMBL" id="JAIUJR010000001">
    <property type="protein sequence ID" value="MCA0131394.1"/>
    <property type="molecule type" value="Genomic_DNA"/>
</dbReference>
<organism evidence="1 2">
    <name type="scientific">Winogradskyella alexanderae</name>
    <dbReference type="NCBI Taxonomy" id="2877123"/>
    <lineage>
        <taxon>Bacteria</taxon>
        <taxon>Pseudomonadati</taxon>
        <taxon>Bacteroidota</taxon>
        <taxon>Flavobacteriia</taxon>
        <taxon>Flavobacteriales</taxon>
        <taxon>Flavobacteriaceae</taxon>
        <taxon>Winogradskyella</taxon>
    </lineage>
</organism>
<evidence type="ECO:0000313" key="1">
    <source>
        <dbReference type="EMBL" id="MCA0131394.1"/>
    </source>
</evidence>
<sequence>MSKLFVITLSLIILVQSAGIGVNDILQLDELIEHAQFHKQEYGDSFFVFLSKHYGEQKAEHSKNHQEEQKDHEQLPFQYQGHTLSVIALVNSENSHINTIEITDSTESNFHYVSSFSTLHKKGLLQPPKSI</sequence>
<name>A0ABS7XPS3_9FLAO</name>
<reference evidence="2" key="1">
    <citation type="submission" date="2023-07" db="EMBL/GenBank/DDBJ databases">
        <authorList>
            <person name="Yue Y."/>
        </authorList>
    </citation>
    <scope>NUCLEOTIDE SEQUENCE [LARGE SCALE GENOMIC DNA]</scope>
    <source>
        <strain evidence="2">D23</strain>
    </source>
</reference>
<proteinExistence type="predicted"/>
<dbReference type="RefSeq" id="WP_224525133.1">
    <property type="nucleotide sequence ID" value="NZ_JAIUJR010000001.1"/>
</dbReference>
<keyword evidence="2" id="KW-1185">Reference proteome</keyword>
<accession>A0ABS7XPS3</accession>
<evidence type="ECO:0000313" key="2">
    <source>
        <dbReference type="Proteomes" id="UP001198901"/>
    </source>
</evidence>
<dbReference type="Proteomes" id="UP001198901">
    <property type="component" value="Unassembled WGS sequence"/>
</dbReference>
<protein>
    <submittedName>
        <fullName evidence="1">Uncharacterized protein</fullName>
    </submittedName>
</protein>